<dbReference type="PANTHER" id="PTHR47018">
    <property type="entry name" value="CXC DOMAIN-CONTAINING PROTEIN-RELATED"/>
    <property type="match status" value="1"/>
</dbReference>
<dbReference type="AlphaFoldDB" id="A0A9N7Z965"/>
<protein>
    <submittedName>
        <fullName evidence="1">Uncharacterized protein</fullName>
    </submittedName>
</protein>
<comment type="caution">
    <text evidence="1">The sequence shown here is derived from an EMBL/GenBank/DDBJ whole genome shotgun (WGS) entry which is preliminary data.</text>
</comment>
<gene>
    <name evidence="1" type="ORF">PLEPLA_LOCUS43086</name>
</gene>
<keyword evidence="2" id="KW-1185">Reference proteome</keyword>
<dbReference type="PANTHER" id="PTHR47018:SF1">
    <property type="entry name" value="TESMIN_TSO1-LIKE CXC DOMAIN-CONTAINING PROTEIN"/>
    <property type="match status" value="1"/>
</dbReference>
<evidence type="ECO:0000313" key="2">
    <source>
        <dbReference type="Proteomes" id="UP001153269"/>
    </source>
</evidence>
<organism evidence="1 2">
    <name type="scientific">Pleuronectes platessa</name>
    <name type="common">European plaice</name>
    <dbReference type="NCBI Taxonomy" id="8262"/>
    <lineage>
        <taxon>Eukaryota</taxon>
        <taxon>Metazoa</taxon>
        <taxon>Chordata</taxon>
        <taxon>Craniata</taxon>
        <taxon>Vertebrata</taxon>
        <taxon>Euteleostomi</taxon>
        <taxon>Actinopterygii</taxon>
        <taxon>Neopterygii</taxon>
        <taxon>Teleostei</taxon>
        <taxon>Neoteleostei</taxon>
        <taxon>Acanthomorphata</taxon>
        <taxon>Carangaria</taxon>
        <taxon>Pleuronectiformes</taxon>
        <taxon>Pleuronectoidei</taxon>
        <taxon>Pleuronectidae</taxon>
        <taxon>Pleuronectes</taxon>
    </lineage>
</organism>
<evidence type="ECO:0000313" key="1">
    <source>
        <dbReference type="EMBL" id="CAB1455311.1"/>
    </source>
</evidence>
<name>A0A9N7Z965_PLEPL</name>
<dbReference type="Proteomes" id="UP001153269">
    <property type="component" value="Unassembled WGS sequence"/>
</dbReference>
<proteinExistence type="predicted"/>
<reference evidence="1" key="1">
    <citation type="submission" date="2020-03" db="EMBL/GenBank/DDBJ databases">
        <authorList>
            <person name="Weist P."/>
        </authorList>
    </citation>
    <scope>NUCLEOTIDE SEQUENCE</scope>
</reference>
<dbReference type="EMBL" id="CADEAL010004248">
    <property type="protein sequence ID" value="CAB1455311.1"/>
    <property type="molecule type" value="Genomic_DNA"/>
</dbReference>
<accession>A0A9N7Z965</accession>
<sequence length="262" mass="29086">MCQRGRAEPRPAGNEGLHEAATFQLDNRVRAAATLLQDTELLGRLSAGDMLVLYIEETRQQDGSAPIFKLAELAQLYKSRMEQLGVEVDNRVHSTRLKQRLLAEFPDMRAYTKGRDVLMAFESDIGTALAKACEQDNNEDAMHIARAAQIVRRNIFGEAKPFNGFPEKCQEDSVPQLLLTLINMILEGPSIKDQMEEAASSAALTIAQLLKFNSVKHKRASNTAAFAQLTPSSKQPMYHAPGEPSSTELMTTIVKLKQIKFL</sequence>